<feature type="compositionally biased region" description="Basic and acidic residues" evidence="1">
    <location>
        <begin position="1"/>
        <end position="25"/>
    </location>
</feature>
<organism evidence="2 3">
    <name type="scientific">Aquamicrobium soli</name>
    <dbReference type="NCBI Taxonomy" id="1811518"/>
    <lineage>
        <taxon>Bacteria</taxon>
        <taxon>Pseudomonadati</taxon>
        <taxon>Pseudomonadota</taxon>
        <taxon>Alphaproteobacteria</taxon>
        <taxon>Hyphomicrobiales</taxon>
        <taxon>Phyllobacteriaceae</taxon>
        <taxon>Aquamicrobium</taxon>
    </lineage>
</organism>
<comment type="caution">
    <text evidence="2">The sequence shown here is derived from an EMBL/GenBank/DDBJ whole genome shotgun (WGS) entry which is preliminary data.</text>
</comment>
<dbReference type="EMBL" id="JBHRTK010000016">
    <property type="protein sequence ID" value="MFC3208135.1"/>
    <property type="molecule type" value="Genomic_DNA"/>
</dbReference>
<protein>
    <submittedName>
        <fullName evidence="2">Uncharacterized protein</fullName>
    </submittedName>
</protein>
<evidence type="ECO:0000313" key="2">
    <source>
        <dbReference type="EMBL" id="MFC3208135.1"/>
    </source>
</evidence>
<evidence type="ECO:0000256" key="1">
    <source>
        <dbReference type="SAM" id="MobiDB-lite"/>
    </source>
</evidence>
<name>A0ABV7KFK4_9HYPH</name>
<evidence type="ECO:0000313" key="3">
    <source>
        <dbReference type="Proteomes" id="UP001595583"/>
    </source>
</evidence>
<dbReference type="RefSeq" id="WP_378223002.1">
    <property type="nucleotide sequence ID" value="NZ_JBHRTK010000016.1"/>
</dbReference>
<sequence length="52" mass="6140">MTESERAARQKAFERGQKAGREGRYENPYPPVSPDHDMYDQGYETERETIFN</sequence>
<feature type="compositionally biased region" description="Basic and acidic residues" evidence="1">
    <location>
        <begin position="34"/>
        <end position="52"/>
    </location>
</feature>
<proteinExistence type="predicted"/>
<reference evidence="3" key="1">
    <citation type="journal article" date="2019" name="Int. J. Syst. Evol. Microbiol.">
        <title>The Global Catalogue of Microorganisms (GCM) 10K type strain sequencing project: providing services to taxonomists for standard genome sequencing and annotation.</title>
        <authorList>
            <consortium name="The Broad Institute Genomics Platform"/>
            <consortium name="The Broad Institute Genome Sequencing Center for Infectious Disease"/>
            <person name="Wu L."/>
            <person name="Ma J."/>
        </authorList>
    </citation>
    <scope>NUCLEOTIDE SEQUENCE [LARGE SCALE GENOMIC DNA]</scope>
    <source>
        <strain evidence="3">KCTC 52165</strain>
    </source>
</reference>
<accession>A0ABV7KFK4</accession>
<keyword evidence="3" id="KW-1185">Reference proteome</keyword>
<gene>
    <name evidence="2" type="ORF">ACFOHJ_18075</name>
</gene>
<feature type="region of interest" description="Disordered" evidence="1">
    <location>
        <begin position="1"/>
        <end position="52"/>
    </location>
</feature>
<dbReference type="Proteomes" id="UP001595583">
    <property type="component" value="Unassembled WGS sequence"/>
</dbReference>